<dbReference type="GO" id="GO:0004674">
    <property type="term" value="F:protein serine/threonine kinase activity"/>
    <property type="evidence" value="ECO:0007669"/>
    <property type="project" value="UniProtKB-KW"/>
</dbReference>
<gene>
    <name evidence="4" type="ORF">VT50_0228800</name>
</gene>
<name>A0A1V4CY61_9ACTN</name>
<proteinExistence type="predicted"/>
<evidence type="ECO:0000313" key="5">
    <source>
        <dbReference type="Proteomes" id="UP000033615"/>
    </source>
</evidence>
<evidence type="ECO:0000313" key="4">
    <source>
        <dbReference type="EMBL" id="OPF73209.1"/>
    </source>
</evidence>
<dbReference type="Pfam" id="PF13581">
    <property type="entry name" value="HATPase_c_2"/>
    <property type="match status" value="1"/>
</dbReference>
<dbReference type="InterPro" id="IPR036890">
    <property type="entry name" value="HATPase_C_sf"/>
</dbReference>
<organism evidence="4 5">
    <name type="scientific">Streptomyces antioxidans</name>
    <dbReference type="NCBI Taxonomy" id="1507734"/>
    <lineage>
        <taxon>Bacteria</taxon>
        <taxon>Bacillati</taxon>
        <taxon>Actinomycetota</taxon>
        <taxon>Actinomycetes</taxon>
        <taxon>Kitasatosporales</taxon>
        <taxon>Streptomycetaceae</taxon>
        <taxon>Streptomyces</taxon>
    </lineage>
</organism>
<dbReference type="AlphaFoldDB" id="A0A1V4CY61"/>
<dbReference type="PANTHER" id="PTHR35526">
    <property type="entry name" value="ANTI-SIGMA-F FACTOR RSBW-RELATED"/>
    <property type="match status" value="1"/>
</dbReference>
<keyword evidence="4" id="KW-0067">ATP-binding</keyword>
<dbReference type="PANTHER" id="PTHR35526:SF3">
    <property type="entry name" value="ANTI-SIGMA-F FACTOR RSBW"/>
    <property type="match status" value="1"/>
</dbReference>
<feature type="domain" description="Histidine kinase/HSP90-like ATPase" evidence="3">
    <location>
        <begin position="65"/>
        <end position="155"/>
    </location>
</feature>
<dbReference type="Proteomes" id="UP000033615">
    <property type="component" value="Unassembled WGS sequence"/>
</dbReference>
<dbReference type="RefSeq" id="WP_053048766.1">
    <property type="nucleotide sequence ID" value="NZ_LAKD02000094.1"/>
</dbReference>
<dbReference type="InterPro" id="IPR003594">
    <property type="entry name" value="HATPase_dom"/>
</dbReference>
<keyword evidence="4" id="KW-0547">Nucleotide-binding</keyword>
<dbReference type="Gene3D" id="3.30.565.10">
    <property type="entry name" value="Histidine kinase-like ATPase, C-terminal domain"/>
    <property type="match status" value="1"/>
</dbReference>
<keyword evidence="1" id="KW-0723">Serine/threonine-protein kinase</keyword>
<keyword evidence="5" id="KW-1185">Reference proteome</keyword>
<dbReference type="GO" id="GO:0005524">
    <property type="term" value="F:ATP binding"/>
    <property type="evidence" value="ECO:0007669"/>
    <property type="project" value="UniProtKB-KW"/>
</dbReference>
<keyword evidence="1" id="KW-0418">Kinase</keyword>
<dbReference type="InterPro" id="IPR050267">
    <property type="entry name" value="Anti-sigma-factor_SerPK"/>
</dbReference>
<comment type="caution">
    <text evidence="4">The sequence shown here is derived from an EMBL/GenBank/DDBJ whole genome shotgun (WGS) entry which is preliminary data.</text>
</comment>
<keyword evidence="1" id="KW-0808">Transferase</keyword>
<feature type="region of interest" description="Disordered" evidence="2">
    <location>
        <begin position="162"/>
        <end position="183"/>
    </location>
</feature>
<protein>
    <submittedName>
        <fullName evidence="4">ATP-binding protein</fullName>
    </submittedName>
</protein>
<accession>A0A1V4CY61</accession>
<reference evidence="4" key="1">
    <citation type="submission" date="2016-12" db="EMBL/GenBank/DDBJ databases">
        <title>Genome sequence of Streptomyces antioxidans MUSC 164.</title>
        <authorList>
            <person name="Lee L.-H."/>
            <person name="Ser H.-L."/>
        </authorList>
    </citation>
    <scope>NUCLEOTIDE SEQUENCE [LARGE SCALE GENOMIC DNA]</scope>
    <source>
        <strain evidence="4">MUSC 164</strain>
    </source>
</reference>
<dbReference type="EMBL" id="LAKD02000094">
    <property type="protein sequence ID" value="OPF73209.1"/>
    <property type="molecule type" value="Genomic_DNA"/>
</dbReference>
<sequence length="183" mass="19323">MAVTTATGAEILVEASAKSATDPLPTVLDDLSLTIKRPALPEGRDAVAAAGVWVGVLRHIGAAKLNYWGLPDLVENGRLLISELVTNALRHGKGPEVVFRFIIGVDLIVLEVDDGSPGRPEVRVAEPTEENGRGMFLVDSIANSWGVSEDGTRTWCTLAAPASARRGRRHRGSETGGRHGGGN</sequence>
<evidence type="ECO:0000259" key="3">
    <source>
        <dbReference type="Pfam" id="PF13581"/>
    </source>
</evidence>
<evidence type="ECO:0000256" key="1">
    <source>
        <dbReference type="ARBA" id="ARBA00022527"/>
    </source>
</evidence>
<dbReference type="OrthoDB" id="4166172at2"/>
<dbReference type="SUPFAM" id="SSF55874">
    <property type="entry name" value="ATPase domain of HSP90 chaperone/DNA topoisomerase II/histidine kinase"/>
    <property type="match status" value="1"/>
</dbReference>
<dbReference type="CDD" id="cd16936">
    <property type="entry name" value="HATPase_RsbW-like"/>
    <property type="match status" value="1"/>
</dbReference>
<evidence type="ECO:0000256" key="2">
    <source>
        <dbReference type="SAM" id="MobiDB-lite"/>
    </source>
</evidence>